<dbReference type="InterPro" id="IPR054156">
    <property type="entry name" value="YxaF_TetR_C"/>
</dbReference>
<gene>
    <name evidence="6" type="ORF">HBJ55_14180</name>
</gene>
<accession>A0ABX0PT46</accession>
<reference evidence="6 7" key="1">
    <citation type="submission" date="2020-03" db="EMBL/GenBank/DDBJ databases">
        <title>Identification of Halomonas strains.</title>
        <authorList>
            <person name="Xiao Z."/>
            <person name="Dong F."/>
            <person name="Wang Z."/>
            <person name="Zhao J.-Y."/>
        </authorList>
    </citation>
    <scope>NUCLEOTIDE SEQUENCE [LARGE SCALE GENOMIC DNA]</scope>
    <source>
        <strain evidence="6 7">DX6</strain>
    </source>
</reference>
<dbReference type="Pfam" id="PF21993">
    <property type="entry name" value="TetR_C_13_2"/>
    <property type="match status" value="1"/>
</dbReference>
<dbReference type="PANTHER" id="PTHR47506:SF1">
    <property type="entry name" value="HTH-TYPE TRANSCRIPTIONAL REGULATOR YJDC"/>
    <property type="match status" value="1"/>
</dbReference>
<protein>
    <submittedName>
        <fullName evidence="6">TetR/AcrR family transcriptional regulator</fullName>
    </submittedName>
</protein>
<dbReference type="InterPro" id="IPR001647">
    <property type="entry name" value="HTH_TetR"/>
</dbReference>
<dbReference type="InterPro" id="IPR009057">
    <property type="entry name" value="Homeodomain-like_sf"/>
</dbReference>
<keyword evidence="1" id="KW-0805">Transcription regulation</keyword>
<name>A0ABX0PT46_9GAMM</name>
<evidence type="ECO:0000256" key="4">
    <source>
        <dbReference type="PROSITE-ProRule" id="PRU00335"/>
    </source>
</evidence>
<dbReference type="RefSeq" id="WP_167116092.1">
    <property type="nucleotide sequence ID" value="NZ_JAAQTO010000039.1"/>
</dbReference>
<proteinExistence type="predicted"/>
<comment type="caution">
    <text evidence="6">The sequence shown here is derived from an EMBL/GenBank/DDBJ whole genome shotgun (WGS) entry which is preliminary data.</text>
</comment>
<evidence type="ECO:0000313" key="7">
    <source>
        <dbReference type="Proteomes" id="UP001318321"/>
    </source>
</evidence>
<feature type="DNA-binding region" description="H-T-H motif" evidence="4">
    <location>
        <begin position="26"/>
        <end position="45"/>
    </location>
</feature>
<dbReference type="PROSITE" id="PS50977">
    <property type="entry name" value="HTH_TETR_2"/>
    <property type="match status" value="1"/>
</dbReference>
<dbReference type="SUPFAM" id="SSF48498">
    <property type="entry name" value="Tetracyclin repressor-like, C-terminal domain"/>
    <property type="match status" value="1"/>
</dbReference>
<keyword evidence="2 4" id="KW-0238">DNA-binding</keyword>
<evidence type="ECO:0000256" key="3">
    <source>
        <dbReference type="ARBA" id="ARBA00023163"/>
    </source>
</evidence>
<dbReference type="PANTHER" id="PTHR47506">
    <property type="entry name" value="TRANSCRIPTIONAL REGULATORY PROTEIN"/>
    <property type="match status" value="1"/>
</dbReference>
<dbReference type="InterPro" id="IPR036271">
    <property type="entry name" value="Tet_transcr_reg_TetR-rel_C_sf"/>
</dbReference>
<keyword evidence="7" id="KW-1185">Reference proteome</keyword>
<evidence type="ECO:0000259" key="5">
    <source>
        <dbReference type="PROSITE" id="PS50977"/>
    </source>
</evidence>
<keyword evidence="3" id="KW-0804">Transcription</keyword>
<dbReference type="Proteomes" id="UP001318321">
    <property type="component" value="Unassembled WGS sequence"/>
</dbReference>
<dbReference type="SUPFAM" id="SSF46689">
    <property type="entry name" value="Homeodomain-like"/>
    <property type="match status" value="1"/>
</dbReference>
<evidence type="ECO:0000256" key="1">
    <source>
        <dbReference type="ARBA" id="ARBA00023015"/>
    </source>
</evidence>
<dbReference type="PRINTS" id="PR00455">
    <property type="entry name" value="HTHTETR"/>
</dbReference>
<feature type="domain" description="HTH tetR-type" evidence="5">
    <location>
        <begin position="3"/>
        <end position="63"/>
    </location>
</feature>
<organism evidence="6 7">
    <name type="scientific">Billgrantia bachuensis</name>
    <dbReference type="NCBI Taxonomy" id="2717286"/>
    <lineage>
        <taxon>Bacteria</taxon>
        <taxon>Pseudomonadati</taxon>
        <taxon>Pseudomonadota</taxon>
        <taxon>Gammaproteobacteria</taxon>
        <taxon>Oceanospirillales</taxon>
        <taxon>Halomonadaceae</taxon>
        <taxon>Billgrantia</taxon>
    </lineage>
</organism>
<dbReference type="Gene3D" id="1.10.357.10">
    <property type="entry name" value="Tetracycline Repressor, domain 2"/>
    <property type="match status" value="1"/>
</dbReference>
<dbReference type="EMBL" id="JAAQTO010000039">
    <property type="protein sequence ID" value="NIC06574.1"/>
    <property type="molecule type" value="Genomic_DNA"/>
</dbReference>
<dbReference type="Pfam" id="PF00440">
    <property type="entry name" value="TetR_N"/>
    <property type="match status" value="1"/>
</dbReference>
<evidence type="ECO:0000256" key="2">
    <source>
        <dbReference type="ARBA" id="ARBA00023125"/>
    </source>
</evidence>
<evidence type="ECO:0000313" key="6">
    <source>
        <dbReference type="EMBL" id="NIC06574.1"/>
    </source>
</evidence>
<sequence>MQNSTREQIITAADDLFYRQGFEQTSFANIAEAVGISRGNFYYHFKTKDEILKTVIQRRLANTRDMLDQWEAESSGPVERIRSFVRILIGNRGKIMRHGCPVGTLCAELAKLEHLQRDAANEVMTLFRTWLHRQFVALGHEADADALAMHLLARSQGIALVANAYQDSSFVDAEVEQLLDWLDACVAQSTHAE</sequence>